<dbReference type="Pfam" id="PF25019">
    <property type="entry name" value="LRR_R13L1-DRL21"/>
    <property type="match status" value="1"/>
</dbReference>
<protein>
    <recommendedName>
        <fullName evidence="1">R13L1/DRL21-like LRR repeat region domain-containing protein</fullName>
    </recommendedName>
</protein>
<dbReference type="InterPro" id="IPR056789">
    <property type="entry name" value="LRR_R13L1-DRL21"/>
</dbReference>
<keyword evidence="3" id="KW-1185">Reference proteome</keyword>
<dbReference type="EMBL" id="LWDX02005218">
    <property type="protein sequence ID" value="OEL37492.1"/>
    <property type="molecule type" value="Genomic_DNA"/>
</dbReference>
<accession>A0A1E5WJA9</accession>
<feature type="domain" description="R13L1/DRL21-like LRR repeat region" evidence="1">
    <location>
        <begin position="79"/>
        <end position="163"/>
    </location>
</feature>
<proteinExistence type="predicted"/>
<reference evidence="2 3" key="1">
    <citation type="submission" date="2016-09" db="EMBL/GenBank/DDBJ databases">
        <title>The draft genome of Dichanthelium oligosanthes: A C3 panicoid grass species.</title>
        <authorList>
            <person name="Studer A.J."/>
            <person name="Schnable J.C."/>
            <person name="Brutnell T.P."/>
        </authorList>
    </citation>
    <scope>NUCLEOTIDE SEQUENCE [LARGE SCALE GENOMIC DNA]</scope>
    <source>
        <strain evidence="3">cv. Kellogg 1175</strain>
        <tissue evidence="2">Leaf</tissue>
    </source>
</reference>
<sequence>MGDTIRGKGEILPVLKLSYRHLSSEMKQCFAFCSVFRKDMEMEKDSGSYEAVGCKMHDLMRNLRTLTKFIVDTTYRRGIEELKDMQLLGNRLELHNLEKVKSGSRANLDKKQNLSELILCWDHDSVGENDEAMASNDEGLESLVPHGQLEILGVCGYDGMAISQ</sequence>
<evidence type="ECO:0000313" key="2">
    <source>
        <dbReference type="EMBL" id="OEL37492.1"/>
    </source>
</evidence>
<comment type="caution">
    <text evidence="2">The sequence shown here is derived from an EMBL/GenBank/DDBJ whole genome shotgun (WGS) entry which is preliminary data.</text>
</comment>
<name>A0A1E5WJA9_9POAL</name>
<dbReference type="AlphaFoldDB" id="A0A1E5WJA9"/>
<evidence type="ECO:0000313" key="3">
    <source>
        <dbReference type="Proteomes" id="UP000095767"/>
    </source>
</evidence>
<organism evidence="2 3">
    <name type="scientific">Dichanthelium oligosanthes</name>
    <dbReference type="NCBI Taxonomy" id="888268"/>
    <lineage>
        <taxon>Eukaryota</taxon>
        <taxon>Viridiplantae</taxon>
        <taxon>Streptophyta</taxon>
        <taxon>Embryophyta</taxon>
        <taxon>Tracheophyta</taxon>
        <taxon>Spermatophyta</taxon>
        <taxon>Magnoliopsida</taxon>
        <taxon>Liliopsida</taxon>
        <taxon>Poales</taxon>
        <taxon>Poaceae</taxon>
        <taxon>PACMAD clade</taxon>
        <taxon>Panicoideae</taxon>
        <taxon>Panicodae</taxon>
        <taxon>Paniceae</taxon>
        <taxon>Dichantheliinae</taxon>
        <taxon>Dichanthelium</taxon>
    </lineage>
</organism>
<dbReference type="OrthoDB" id="690541at2759"/>
<dbReference type="Gene3D" id="1.10.10.10">
    <property type="entry name" value="Winged helix-like DNA-binding domain superfamily/Winged helix DNA-binding domain"/>
    <property type="match status" value="1"/>
</dbReference>
<dbReference type="Proteomes" id="UP000095767">
    <property type="component" value="Unassembled WGS sequence"/>
</dbReference>
<gene>
    <name evidence="2" type="ORF">BAE44_0001485</name>
</gene>
<evidence type="ECO:0000259" key="1">
    <source>
        <dbReference type="Pfam" id="PF25019"/>
    </source>
</evidence>
<dbReference type="InterPro" id="IPR036388">
    <property type="entry name" value="WH-like_DNA-bd_sf"/>
</dbReference>